<evidence type="ECO:0000313" key="10">
    <source>
        <dbReference type="Proteomes" id="UP001630127"/>
    </source>
</evidence>
<dbReference type="Pfam" id="PF01565">
    <property type="entry name" value="FAD_binding_4"/>
    <property type="match status" value="1"/>
</dbReference>
<proteinExistence type="inferred from homology"/>
<dbReference type="AlphaFoldDB" id="A0ABD2YTP9"/>
<dbReference type="InterPro" id="IPR016166">
    <property type="entry name" value="FAD-bd_PCMH"/>
</dbReference>
<evidence type="ECO:0000256" key="4">
    <source>
        <dbReference type="ARBA" id="ARBA00022630"/>
    </source>
</evidence>
<evidence type="ECO:0000313" key="9">
    <source>
        <dbReference type="EMBL" id="KAL3510740.1"/>
    </source>
</evidence>
<evidence type="ECO:0000259" key="8">
    <source>
        <dbReference type="PROSITE" id="PS51387"/>
    </source>
</evidence>
<evidence type="ECO:0000256" key="7">
    <source>
        <dbReference type="ARBA" id="ARBA00023180"/>
    </source>
</evidence>
<dbReference type="PANTHER" id="PTHR32448">
    <property type="entry name" value="OS08G0158400 PROTEIN"/>
    <property type="match status" value="1"/>
</dbReference>
<organism evidence="9 10">
    <name type="scientific">Cinchona calisaya</name>
    <dbReference type="NCBI Taxonomy" id="153742"/>
    <lineage>
        <taxon>Eukaryota</taxon>
        <taxon>Viridiplantae</taxon>
        <taxon>Streptophyta</taxon>
        <taxon>Embryophyta</taxon>
        <taxon>Tracheophyta</taxon>
        <taxon>Spermatophyta</taxon>
        <taxon>Magnoliopsida</taxon>
        <taxon>eudicotyledons</taxon>
        <taxon>Gunneridae</taxon>
        <taxon>Pentapetalae</taxon>
        <taxon>asterids</taxon>
        <taxon>lamiids</taxon>
        <taxon>Gentianales</taxon>
        <taxon>Rubiaceae</taxon>
        <taxon>Cinchonoideae</taxon>
        <taxon>Cinchoneae</taxon>
        <taxon>Cinchona</taxon>
    </lineage>
</organism>
<dbReference type="Gene3D" id="3.30.465.10">
    <property type="match status" value="1"/>
</dbReference>
<keyword evidence="10" id="KW-1185">Reference proteome</keyword>
<reference evidence="9 10" key="1">
    <citation type="submission" date="2024-11" db="EMBL/GenBank/DDBJ databases">
        <title>A near-complete genome assembly of Cinchona calisaya.</title>
        <authorList>
            <person name="Lian D.C."/>
            <person name="Zhao X.W."/>
            <person name="Wei L."/>
        </authorList>
    </citation>
    <scope>NUCLEOTIDE SEQUENCE [LARGE SCALE GENOMIC DNA]</scope>
    <source>
        <tissue evidence="9">Nenye</tissue>
    </source>
</reference>
<comment type="caution">
    <text evidence="9">The sequence shown here is derived from an EMBL/GenBank/DDBJ whole genome shotgun (WGS) entry which is preliminary data.</text>
</comment>
<feature type="domain" description="FAD-binding PCMH-type" evidence="8">
    <location>
        <begin position="1"/>
        <end position="120"/>
    </location>
</feature>
<keyword evidence="3" id="KW-0017">Alkaloid metabolism</keyword>
<dbReference type="SUPFAM" id="SSF56176">
    <property type="entry name" value="FAD-binding/transporter-associated domain-like"/>
    <property type="match status" value="1"/>
</dbReference>
<gene>
    <name evidence="9" type="ORF">ACH5RR_030141</name>
</gene>
<protein>
    <recommendedName>
        <fullName evidence="8">FAD-binding PCMH-type domain-containing protein</fullName>
    </recommendedName>
</protein>
<dbReference type="InterPro" id="IPR036318">
    <property type="entry name" value="FAD-bd_PCMH-like_sf"/>
</dbReference>
<name>A0ABD2YTP9_9GENT</name>
<keyword evidence="7" id="KW-0325">Glycoprotein</keyword>
<evidence type="ECO:0000256" key="1">
    <source>
        <dbReference type="ARBA" id="ARBA00004913"/>
    </source>
</evidence>
<dbReference type="Proteomes" id="UP001630127">
    <property type="component" value="Unassembled WGS sequence"/>
</dbReference>
<dbReference type="PROSITE" id="PS51387">
    <property type="entry name" value="FAD_PCMH"/>
    <property type="match status" value="1"/>
</dbReference>
<comment type="pathway">
    <text evidence="1">Alkaloid biosynthesis.</text>
</comment>
<dbReference type="InterPro" id="IPR016169">
    <property type="entry name" value="FAD-bd_PCMH_sub2"/>
</dbReference>
<dbReference type="InterPro" id="IPR006094">
    <property type="entry name" value="Oxid_FAD_bind_N"/>
</dbReference>
<evidence type="ECO:0000256" key="5">
    <source>
        <dbReference type="ARBA" id="ARBA00022729"/>
    </source>
</evidence>
<dbReference type="EMBL" id="JBJUIK010000012">
    <property type="protein sequence ID" value="KAL3510740.1"/>
    <property type="molecule type" value="Genomic_DNA"/>
</dbReference>
<keyword evidence="5" id="KW-0732">Signal</keyword>
<accession>A0ABD2YTP9</accession>
<sequence>MRNLSSISIDTKAKTAWIGGGVLLGELYHAIAEKSPNLAFPAGTCPTVGVGGHFSGGGEGLLVRKYGLAADNIIDTRIVNADGAILDRKSMGEDLFWAIRGGGGASFGVILAYKIKLVSVPSMVTVFAPKRTLEENATKLVYLWQHIAYKIDSDLFIRVLVTQANQKGKLTVQAQFISFFLGRIDKLLPLMKESFPELGLQKEDCTELKWIEAVLFFADLPKGSTVSDLVTRTPNPRTYYKAKSDYVIEPISEVALEGLWKGFFYEKEAERGQLIFAPSGGRMYEISESETPYPHRAGNLYQIQHLVFWNEKGNAEWEKYIDWIRRLYKYMAPFVSKFPRAAYLNYRDLDLGVNREGNSTTSCAEAGAWGVKYFKNNFYRLASIKQVVDSSNLFRNEQSIPPFSSLYKRASRAICYASEF</sequence>
<evidence type="ECO:0000256" key="6">
    <source>
        <dbReference type="ARBA" id="ARBA00022827"/>
    </source>
</evidence>
<dbReference type="Gene3D" id="3.40.462.20">
    <property type="match status" value="1"/>
</dbReference>
<dbReference type="Pfam" id="PF08031">
    <property type="entry name" value="BBE"/>
    <property type="match status" value="1"/>
</dbReference>
<evidence type="ECO:0000256" key="3">
    <source>
        <dbReference type="ARBA" id="ARBA00022589"/>
    </source>
</evidence>
<evidence type="ECO:0000256" key="2">
    <source>
        <dbReference type="ARBA" id="ARBA00005466"/>
    </source>
</evidence>
<keyword evidence="4" id="KW-0285">Flavoprotein</keyword>
<keyword evidence="6" id="KW-0274">FAD</keyword>
<comment type="similarity">
    <text evidence="2">Belongs to the oxygen-dependent FAD-linked oxidoreductase family.</text>
</comment>
<dbReference type="InterPro" id="IPR012951">
    <property type="entry name" value="BBE"/>
</dbReference>